<evidence type="ECO:0000256" key="2">
    <source>
        <dbReference type="ARBA" id="ARBA00023134"/>
    </source>
</evidence>
<dbReference type="GO" id="GO:0003924">
    <property type="term" value="F:GTPase activity"/>
    <property type="evidence" value="ECO:0007669"/>
    <property type="project" value="UniProtKB-UniRule"/>
</dbReference>
<dbReference type="HAMAP" id="MF_00909">
    <property type="entry name" value="FtsZ"/>
    <property type="match status" value="1"/>
</dbReference>
<evidence type="ECO:0000313" key="7">
    <source>
        <dbReference type="EMBL" id="KKB27005.1"/>
    </source>
</evidence>
<dbReference type="PANTHER" id="PTHR30314:SF3">
    <property type="entry name" value="MITOCHONDRIAL DIVISION PROTEIN FSZA"/>
    <property type="match status" value="1"/>
</dbReference>
<name>A0A0F5H1H5_9BACT</name>
<comment type="subunit">
    <text evidence="4">Homodimer. Polymerizes to form a dynamic ring structure in a strictly GTP-dependent manner. Interacts directly with several other division proteins.</text>
</comment>
<dbReference type="Proteomes" id="UP000033750">
    <property type="component" value="Unassembled WGS sequence"/>
</dbReference>
<feature type="binding site" evidence="4">
    <location>
        <position position="184"/>
    </location>
    <ligand>
        <name>GTP</name>
        <dbReference type="ChEBI" id="CHEBI:37565"/>
    </ligand>
</feature>
<dbReference type="EMBL" id="JZXN01000011">
    <property type="protein sequence ID" value="KKB27005.1"/>
    <property type="molecule type" value="Genomic_DNA"/>
</dbReference>
<dbReference type="OrthoDB" id="9813375at2"/>
<keyword evidence="4 5" id="KW-0132">Cell division</keyword>
<dbReference type="STRING" id="29561.MM26B8_02790"/>
<evidence type="ECO:0000259" key="6">
    <source>
        <dbReference type="SMART" id="SM00864"/>
    </source>
</evidence>
<keyword evidence="4 5" id="KW-0131">Cell cycle</keyword>
<dbReference type="GO" id="GO:0005525">
    <property type="term" value="F:GTP binding"/>
    <property type="evidence" value="ECO:0007669"/>
    <property type="project" value="UniProtKB-UniRule"/>
</dbReference>
<dbReference type="Gene3D" id="3.40.50.1440">
    <property type="entry name" value="Tubulin/FtsZ, GTPase domain"/>
    <property type="match status" value="1"/>
</dbReference>
<feature type="domain" description="Tubulin/FtsZ GTPase" evidence="6">
    <location>
        <begin position="10"/>
        <end position="202"/>
    </location>
</feature>
<dbReference type="Pfam" id="PF00091">
    <property type="entry name" value="Tubulin"/>
    <property type="match status" value="1"/>
</dbReference>
<dbReference type="GO" id="GO:0005737">
    <property type="term" value="C:cytoplasm"/>
    <property type="evidence" value="ECO:0007669"/>
    <property type="project" value="UniProtKB-SubCell"/>
</dbReference>
<keyword evidence="1 4" id="KW-0547">Nucleotide-binding</keyword>
<dbReference type="GO" id="GO:0032153">
    <property type="term" value="C:cell division site"/>
    <property type="evidence" value="ECO:0007669"/>
    <property type="project" value="UniProtKB-UniRule"/>
</dbReference>
<reference evidence="7 8" key="1">
    <citation type="submission" date="2015-03" db="EMBL/GenBank/DDBJ databases">
        <title>Genome sequence of Mycoplasma meleagridis strain ATCC 25294.</title>
        <authorList>
            <person name="Yacoub E."/>
            <person name="Blanchard A."/>
            <person name="Sirand-Pugnet P."/>
            <person name="Mardassi B.B.A."/>
        </authorList>
    </citation>
    <scope>NUCLEOTIDE SEQUENCE [LARGE SCALE GENOMIC DNA]</scope>
    <source>
        <strain evidence="7 8">ATCC 25294</strain>
    </source>
</reference>
<dbReference type="PRINTS" id="PR00423">
    <property type="entry name" value="CELLDVISFTSZ"/>
</dbReference>
<dbReference type="SUPFAM" id="SSF52490">
    <property type="entry name" value="Tubulin nucleotide-binding domain-like"/>
    <property type="match status" value="1"/>
</dbReference>
<dbReference type="InterPro" id="IPR003008">
    <property type="entry name" value="Tubulin_FtsZ_GTPase"/>
</dbReference>
<dbReference type="InterPro" id="IPR000158">
    <property type="entry name" value="Cell_div_FtsZ"/>
</dbReference>
<organism evidence="7 8">
    <name type="scientific">Mycoplasmopsis meleagridis ATCC 25294</name>
    <dbReference type="NCBI Taxonomy" id="1264554"/>
    <lineage>
        <taxon>Bacteria</taxon>
        <taxon>Bacillati</taxon>
        <taxon>Mycoplasmatota</taxon>
        <taxon>Mycoplasmoidales</taxon>
        <taxon>Metamycoplasmataceae</taxon>
        <taxon>Mycoplasmopsis</taxon>
    </lineage>
</organism>
<comment type="subcellular location">
    <subcellularLocation>
        <location evidence="4">Cytoplasm</location>
    </subcellularLocation>
    <text evidence="4">Assembles at midcell at the inner surface of the cytoplasmic membrane.</text>
</comment>
<keyword evidence="3 4" id="KW-0717">Septation</keyword>
<dbReference type="RefSeq" id="WP_052716975.1">
    <property type="nucleotide sequence ID" value="NZ_JZXN01000011.1"/>
</dbReference>
<dbReference type="Gene3D" id="3.30.1330.20">
    <property type="entry name" value="Tubulin/FtsZ, C-terminal domain"/>
    <property type="match status" value="1"/>
</dbReference>
<keyword evidence="4" id="KW-0963">Cytoplasm</keyword>
<feature type="binding site" evidence="4">
    <location>
        <position position="137"/>
    </location>
    <ligand>
        <name>GTP</name>
        <dbReference type="ChEBI" id="CHEBI:37565"/>
    </ligand>
</feature>
<evidence type="ECO:0000256" key="1">
    <source>
        <dbReference type="ARBA" id="ARBA00022741"/>
    </source>
</evidence>
<dbReference type="InterPro" id="IPR020805">
    <property type="entry name" value="Cell_div_FtsZ_CS"/>
</dbReference>
<dbReference type="SMART" id="SM00864">
    <property type="entry name" value="Tubulin"/>
    <property type="match status" value="1"/>
</dbReference>
<feature type="binding site" evidence="4">
    <location>
        <begin position="18"/>
        <end position="22"/>
    </location>
    <ligand>
        <name>GTP</name>
        <dbReference type="ChEBI" id="CHEBI:37565"/>
    </ligand>
</feature>
<dbReference type="InterPro" id="IPR045061">
    <property type="entry name" value="FtsZ/CetZ"/>
</dbReference>
<dbReference type="InterPro" id="IPR036525">
    <property type="entry name" value="Tubulin/FtsZ_GTPase_sf"/>
</dbReference>
<dbReference type="PROSITE" id="PS01135">
    <property type="entry name" value="FTSZ_2"/>
    <property type="match status" value="1"/>
</dbReference>
<comment type="caution">
    <text evidence="7">The sequence shown here is derived from an EMBL/GenBank/DDBJ whole genome shotgun (WGS) entry which is preliminary data.</text>
</comment>
<dbReference type="PANTHER" id="PTHR30314">
    <property type="entry name" value="CELL DIVISION PROTEIN FTSZ-RELATED"/>
    <property type="match status" value="1"/>
</dbReference>
<dbReference type="CDD" id="cd02201">
    <property type="entry name" value="FtsZ_type1"/>
    <property type="match status" value="1"/>
</dbReference>
<gene>
    <name evidence="4 7" type="primary">ftsZ</name>
    <name evidence="7" type="ORF">MMELEA_03180</name>
</gene>
<comment type="function">
    <text evidence="4 5">Essential cell division protein that forms a contractile ring structure (Z ring) at the future cell division site. The regulation of the ring assembly controls the timing and the location of cell division. One of the functions of the FtsZ ring is to recruit other cell division proteins to the septum to produce a new cell wall between the dividing cells. Binds GTP and shows GTPase activity.</text>
</comment>
<keyword evidence="8" id="KW-1185">Reference proteome</keyword>
<dbReference type="InterPro" id="IPR037103">
    <property type="entry name" value="Tubulin/FtsZ-like_C"/>
</dbReference>
<proteinExistence type="inferred from homology"/>
<protein>
    <recommendedName>
        <fullName evidence="4 5">Cell division protein FtsZ</fullName>
    </recommendedName>
</protein>
<sequence length="443" mass="49636">MENFNYKTIKIKVIGIGGAGNNAINFLINENLQFPNIEYYVANTDYSDLDNSICKNKIHLTGETKGWGAGGDNTVGESAAEASKKEIEKAIEGADLIILVAGLGGGTGTGAAPVIAKKAKDANIITLSIVFMPFAYEGKKKLNLAQEGLDKIKEASDSYVVIDNEKIFKSHSNLPSNQAFKLLNSSLKDTVIAVNNIISKNYFMNVDFNDLRSILKDGKRTFVAIGKVSHFNNNNNNEMTISDRIVEYIFNNISMDEKIIAPKKMLYLVKMKNGSIKDIAEIKHKIAEKFKVEDDDLEVFTGCQDEDNNANSKDNFNDKNNISGKNNVNSRDNFIEISIIATGFNENENLENKIKTVTEAYKEELAEKNIEELSQNSPIFAKTGEINLNENDVFNGFDDLENDEENEESNEFEQAFEKKQVNYSNYQPKSKKMSWFDKIIKHK</sequence>
<comment type="similarity">
    <text evidence="4 5">Belongs to the FtsZ family.</text>
</comment>
<accession>A0A0F5H1H5</accession>
<evidence type="ECO:0000256" key="5">
    <source>
        <dbReference type="RuleBase" id="RU000631"/>
    </source>
</evidence>
<dbReference type="GO" id="GO:0043093">
    <property type="term" value="P:FtsZ-dependent cytokinesis"/>
    <property type="evidence" value="ECO:0007669"/>
    <property type="project" value="UniProtKB-UniRule"/>
</dbReference>
<evidence type="ECO:0000256" key="4">
    <source>
        <dbReference type="HAMAP-Rule" id="MF_00909"/>
    </source>
</evidence>
<dbReference type="GO" id="GO:0051258">
    <property type="term" value="P:protein polymerization"/>
    <property type="evidence" value="ECO:0007669"/>
    <property type="project" value="UniProtKB-UniRule"/>
</dbReference>
<dbReference type="PATRIC" id="fig|1264554.4.peg.274"/>
<keyword evidence="2 4" id="KW-0342">GTP-binding</keyword>
<feature type="binding site" evidence="4">
    <location>
        <begin position="106"/>
        <end position="108"/>
    </location>
    <ligand>
        <name>GTP</name>
        <dbReference type="ChEBI" id="CHEBI:37565"/>
    </ligand>
</feature>
<dbReference type="AlphaFoldDB" id="A0A0F5H1H5"/>
<feature type="binding site" evidence="4">
    <location>
        <position position="141"/>
    </location>
    <ligand>
        <name>GTP</name>
        <dbReference type="ChEBI" id="CHEBI:37565"/>
    </ligand>
</feature>
<evidence type="ECO:0000256" key="3">
    <source>
        <dbReference type="ARBA" id="ARBA00023210"/>
    </source>
</evidence>
<dbReference type="GO" id="GO:0000917">
    <property type="term" value="P:division septum assembly"/>
    <property type="evidence" value="ECO:0007669"/>
    <property type="project" value="UniProtKB-KW"/>
</dbReference>
<evidence type="ECO:0000313" key="8">
    <source>
        <dbReference type="Proteomes" id="UP000033750"/>
    </source>
</evidence>